<dbReference type="Proteomes" id="UP000199041">
    <property type="component" value="Unassembled WGS sequence"/>
</dbReference>
<dbReference type="AlphaFoldDB" id="A0A1H4BP15"/>
<name>A0A1H4BP15_9BACT</name>
<keyword evidence="2" id="KW-1133">Transmembrane helix</keyword>
<sequence length="85" mass="8969">MPLILGSIAWVLAGLSLIIGIIDLVQHGVNKNTYFAAAIVIGGGLSGVNLLRLHRQLKYRKPPDQINKDMAAGAHQPSADSSDPA</sequence>
<evidence type="ECO:0000256" key="2">
    <source>
        <dbReference type="SAM" id="Phobius"/>
    </source>
</evidence>
<accession>A0A1H4BP15</accession>
<keyword evidence="2" id="KW-0472">Membrane</keyword>
<reference evidence="3 4" key="1">
    <citation type="submission" date="2016-10" db="EMBL/GenBank/DDBJ databases">
        <authorList>
            <person name="de Groot N.N."/>
        </authorList>
    </citation>
    <scope>NUCLEOTIDE SEQUENCE [LARGE SCALE GENOMIC DNA]</scope>
    <source>
        <strain evidence="3 4">Vu-144</strain>
    </source>
</reference>
<evidence type="ECO:0000313" key="4">
    <source>
        <dbReference type="Proteomes" id="UP000199041"/>
    </source>
</evidence>
<feature type="transmembrane region" description="Helical" evidence="2">
    <location>
        <begin position="34"/>
        <end position="51"/>
    </location>
</feature>
<protein>
    <submittedName>
        <fullName evidence="3">Uncharacterized protein</fullName>
    </submittedName>
</protein>
<dbReference type="EMBL" id="FNQY01000023">
    <property type="protein sequence ID" value="SEA49901.1"/>
    <property type="molecule type" value="Genomic_DNA"/>
</dbReference>
<organism evidence="3 4">
    <name type="scientific">Arachidicoccus rhizosphaerae</name>
    <dbReference type="NCBI Taxonomy" id="551991"/>
    <lineage>
        <taxon>Bacteria</taxon>
        <taxon>Pseudomonadati</taxon>
        <taxon>Bacteroidota</taxon>
        <taxon>Chitinophagia</taxon>
        <taxon>Chitinophagales</taxon>
        <taxon>Chitinophagaceae</taxon>
        <taxon>Arachidicoccus</taxon>
    </lineage>
</organism>
<dbReference type="STRING" id="551991.SAMN05192529_12324"/>
<proteinExistence type="predicted"/>
<evidence type="ECO:0000313" key="3">
    <source>
        <dbReference type="EMBL" id="SEA49901.1"/>
    </source>
</evidence>
<gene>
    <name evidence="3" type="ORF">SAMN05192529_12324</name>
</gene>
<keyword evidence="4" id="KW-1185">Reference proteome</keyword>
<evidence type="ECO:0000256" key="1">
    <source>
        <dbReference type="SAM" id="MobiDB-lite"/>
    </source>
</evidence>
<feature type="region of interest" description="Disordered" evidence="1">
    <location>
        <begin position="65"/>
        <end position="85"/>
    </location>
</feature>
<keyword evidence="2" id="KW-0812">Transmembrane</keyword>